<evidence type="ECO:0000256" key="6">
    <source>
        <dbReference type="ARBA" id="ARBA00022759"/>
    </source>
</evidence>
<evidence type="ECO:0000256" key="1">
    <source>
        <dbReference type="ARBA" id="ARBA00001946"/>
    </source>
</evidence>
<keyword evidence="4 11" id="KW-0540">Nuclease</keyword>
<accession>A0ABV7WYI2</accession>
<keyword evidence="10 11" id="KW-0051">Antiviral defense</keyword>
<evidence type="ECO:0000256" key="5">
    <source>
        <dbReference type="ARBA" id="ARBA00022723"/>
    </source>
</evidence>
<evidence type="ECO:0000256" key="8">
    <source>
        <dbReference type="ARBA" id="ARBA00022842"/>
    </source>
</evidence>
<feature type="binding site" evidence="11">
    <location>
        <position position="8"/>
    </location>
    <ligand>
        <name>Mg(2+)</name>
        <dbReference type="ChEBI" id="CHEBI:18420"/>
        <note>catalytic</note>
    </ligand>
</feature>
<keyword evidence="8 11" id="KW-0460">Magnesium</keyword>
<dbReference type="InterPro" id="IPR016368">
    <property type="entry name" value="VapD"/>
</dbReference>
<comment type="similarity">
    <text evidence="3 11">Belongs to the CRISPR-associated endoribonuclease Cas2 protein family.</text>
</comment>
<proteinExistence type="inferred from homology"/>
<evidence type="ECO:0000256" key="12">
    <source>
        <dbReference type="PIRNR" id="PIRNR002882"/>
    </source>
</evidence>
<dbReference type="EC" id="3.1.-.-" evidence="11"/>
<keyword evidence="14" id="KW-1185">Reference proteome</keyword>
<evidence type="ECO:0000313" key="14">
    <source>
        <dbReference type="Proteomes" id="UP001595613"/>
    </source>
</evidence>
<comment type="function">
    <text evidence="11">CRISPR (clustered regularly interspaced short palindromic repeat), is an adaptive immune system that provides protection against mobile genetic elements (viruses, transposable elements and conjugative plasmids). CRISPR clusters contain sequences complementary to antecedent mobile elements and target invading nucleic acids. CRISPR clusters are transcribed and processed into CRISPR RNA (crRNA). Functions as a ssRNA-specific endoribonuclease. Involved in the integration of spacer DNA into the CRISPR cassette.</text>
</comment>
<keyword evidence="9" id="KW-0843">Virulence</keyword>
<comment type="caution">
    <text evidence="13">The sequence shown here is derived from an EMBL/GenBank/DDBJ whole genome shotgun (WGS) entry which is preliminary data.</text>
</comment>
<comment type="similarity">
    <text evidence="2 12">Belongs to the VapD ribonuclease family.</text>
</comment>
<keyword evidence="5 11" id="KW-0479">Metal-binding</keyword>
<dbReference type="InterPro" id="IPR019199">
    <property type="entry name" value="Virulence_VapD/CRISPR_Cas2"/>
</dbReference>
<comment type="function">
    <text evidence="12">Cleaves ssRNA, mostly between U:A.</text>
</comment>
<evidence type="ECO:0000256" key="9">
    <source>
        <dbReference type="ARBA" id="ARBA00023026"/>
    </source>
</evidence>
<dbReference type="EMBL" id="JBHRYD010000001">
    <property type="protein sequence ID" value="MFC3703972.1"/>
    <property type="molecule type" value="Genomic_DNA"/>
</dbReference>
<evidence type="ECO:0000256" key="7">
    <source>
        <dbReference type="ARBA" id="ARBA00022801"/>
    </source>
</evidence>
<comment type="cofactor">
    <cofactor evidence="1 11">
        <name>Mg(2+)</name>
        <dbReference type="ChEBI" id="CHEBI:18420"/>
    </cofactor>
</comment>
<dbReference type="Proteomes" id="UP001595613">
    <property type="component" value="Unassembled WGS sequence"/>
</dbReference>
<evidence type="ECO:0000256" key="3">
    <source>
        <dbReference type="ARBA" id="ARBA00009959"/>
    </source>
</evidence>
<evidence type="ECO:0000313" key="13">
    <source>
        <dbReference type="EMBL" id="MFC3703972.1"/>
    </source>
</evidence>
<reference evidence="14" key="1">
    <citation type="journal article" date="2019" name="Int. J. Syst. Evol. Microbiol.">
        <title>The Global Catalogue of Microorganisms (GCM) 10K type strain sequencing project: providing services to taxonomists for standard genome sequencing and annotation.</title>
        <authorList>
            <consortium name="The Broad Institute Genomics Platform"/>
            <consortium name="The Broad Institute Genome Sequencing Center for Infectious Disease"/>
            <person name="Wu L."/>
            <person name="Ma J."/>
        </authorList>
    </citation>
    <scope>NUCLEOTIDE SEQUENCE [LARGE SCALE GENOMIC DNA]</scope>
    <source>
        <strain evidence="14">KCTC 42281</strain>
    </source>
</reference>
<gene>
    <name evidence="11" type="primary">cas2</name>
    <name evidence="13" type="ORF">ACFOOL_04305</name>
</gene>
<keyword evidence="6 11" id="KW-0255">Endonuclease</keyword>
<protein>
    <recommendedName>
        <fullName evidence="11">CRISPR-associated endoribonuclease Cas2</fullName>
        <ecNumber evidence="11">3.1.-.-</ecNumber>
    </recommendedName>
</protein>
<evidence type="ECO:0000256" key="2">
    <source>
        <dbReference type="ARBA" id="ARBA00009653"/>
    </source>
</evidence>
<dbReference type="InterPro" id="IPR021127">
    <property type="entry name" value="CRISPR_associated_Cas2"/>
</dbReference>
<evidence type="ECO:0000256" key="4">
    <source>
        <dbReference type="ARBA" id="ARBA00022722"/>
    </source>
</evidence>
<dbReference type="Gene3D" id="3.30.70.240">
    <property type="match status" value="1"/>
</dbReference>
<sequence>MVYAVVFDLDTTVLQATYHNSSYNNAYNDIRKVLGNYGFDWQQGSTYFGNAKVDAVTCVLAVQDLSSQYDWFSASVRDIRMLRIEENNDLMPAVERAKNLGKN</sequence>
<keyword evidence="7 11" id="KW-0378">Hydrolase</keyword>
<evidence type="ECO:0000256" key="10">
    <source>
        <dbReference type="ARBA" id="ARBA00023118"/>
    </source>
</evidence>
<dbReference type="RefSeq" id="WP_380095179.1">
    <property type="nucleotide sequence ID" value="NZ_JBHRYD010000001.1"/>
</dbReference>
<organism evidence="13 14">
    <name type="scientific">Devosia honganensis</name>
    <dbReference type="NCBI Taxonomy" id="1610527"/>
    <lineage>
        <taxon>Bacteria</taxon>
        <taxon>Pseudomonadati</taxon>
        <taxon>Pseudomonadota</taxon>
        <taxon>Alphaproteobacteria</taxon>
        <taxon>Hyphomicrobiales</taxon>
        <taxon>Devosiaceae</taxon>
        <taxon>Devosia</taxon>
    </lineage>
</organism>
<comment type="subunit">
    <text evidence="11">Homodimer, forms a heterotetramer with a Cas1 homodimer.</text>
</comment>
<name>A0ABV7WYI2_9HYPH</name>
<dbReference type="Pfam" id="PF09827">
    <property type="entry name" value="CRISPR_Cas2"/>
    <property type="match status" value="1"/>
</dbReference>
<dbReference type="PIRSF" id="PIRSF002882">
    <property type="entry name" value="VapD"/>
    <property type="match status" value="1"/>
</dbReference>
<evidence type="ECO:0000256" key="11">
    <source>
        <dbReference type="HAMAP-Rule" id="MF_01471"/>
    </source>
</evidence>
<dbReference type="HAMAP" id="MF_01471">
    <property type="entry name" value="Cas2"/>
    <property type="match status" value="1"/>
</dbReference>